<gene>
    <name evidence="1" type="ORF">DFR24_2894</name>
</gene>
<dbReference type="EMBL" id="SOBT01000009">
    <property type="protein sequence ID" value="TDU28522.1"/>
    <property type="molecule type" value="Genomic_DNA"/>
</dbReference>
<comment type="caution">
    <text evidence="1">The sequence shown here is derived from an EMBL/GenBank/DDBJ whole genome shotgun (WGS) entry which is preliminary data.</text>
</comment>
<dbReference type="InterPro" id="IPR010353">
    <property type="entry name" value="DmpK"/>
</dbReference>
<organism evidence="1 2">
    <name type="scientific">Panacagrimonas perspica</name>
    <dbReference type="NCBI Taxonomy" id="381431"/>
    <lineage>
        <taxon>Bacteria</taxon>
        <taxon>Pseudomonadati</taxon>
        <taxon>Pseudomonadota</taxon>
        <taxon>Gammaproteobacteria</taxon>
        <taxon>Nevskiales</taxon>
        <taxon>Nevskiaceae</taxon>
        <taxon>Panacagrimonas</taxon>
    </lineage>
</organism>
<dbReference type="RefSeq" id="WP_246051664.1">
    <property type="nucleotide sequence ID" value="NZ_MWIN01000011.1"/>
</dbReference>
<dbReference type="Pfam" id="PF06099">
    <property type="entry name" value="Phenol_hyd_sub"/>
    <property type="match status" value="1"/>
</dbReference>
<dbReference type="Proteomes" id="UP000295341">
    <property type="component" value="Unassembled WGS sequence"/>
</dbReference>
<name>A0A4R7P4Y5_9GAMM</name>
<dbReference type="AlphaFoldDB" id="A0A4R7P4Y5"/>
<protein>
    <submittedName>
        <fullName evidence="1">Phenol hydroxylase P0 protein</fullName>
    </submittedName>
</protein>
<reference evidence="1 2" key="1">
    <citation type="submission" date="2019-03" db="EMBL/GenBank/DDBJ databases">
        <title>Genomic Encyclopedia of Type Strains, Phase IV (KMG-IV): sequencing the most valuable type-strain genomes for metagenomic binning, comparative biology and taxonomic classification.</title>
        <authorList>
            <person name="Goeker M."/>
        </authorList>
    </citation>
    <scope>NUCLEOTIDE SEQUENCE [LARGE SCALE GENOMIC DNA]</scope>
    <source>
        <strain evidence="1 2">DSM 26377</strain>
    </source>
</reference>
<proteinExistence type="predicted"/>
<evidence type="ECO:0000313" key="2">
    <source>
        <dbReference type="Proteomes" id="UP000295341"/>
    </source>
</evidence>
<evidence type="ECO:0000313" key="1">
    <source>
        <dbReference type="EMBL" id="TDU28522.1"/>
    </source>
</evidence>
<accession>A0A4R7P4Y5</accession>
<sequence length="96" mass="11030">MPKPAATRRDHVATPLLDPLDGRARYVRFHRITDRGFVEFAFGVGSPELMAELIMPLEAYREFCRVNQVVYLTREEEAAMDEDQAKWRYGAPGVTE</sequence>
<keyword evidence="2" id="KW-1185">Reference proteome</keyword>